<dbReference type="Proteomes" id="UP000799441">
    <property type="component" value="Unassembled WGS sequence"/>
</dbReference>
<dbReference type="AlphaFoldDB" id="A0A9P4Q886"/>
<reference evidence="2" key="1">
    <citation type="journal article" date="2020" name="Stud. Mycol.">
        <title>101 Dothideomycetes genomes: a test case for predicting lifestyles and emergence of pathogens.</title>
        <authorList>
            <person name="Haridas S."/>
            <person name="Albert R."/>
            <person name="Binder M."/>
            <person name="Bloem J."/>
            <person name="Labutti K."/>
            <person name="Salamov A."/>
            <person name="Andreopoulos B."/>
            <person name="Baker S."/>
            <person name="Barry K."/>
            <person name="Bills G."/>
            <person name="Bluhm B."/>
            <person name="Cannon C."/>
            <person name="Castanera R."/>
            <person name="Culley D."/>
            <person name="Daum C."/>
            <person name="Ezra D."/>
            <person name="Gonzalez J."/>
            <person name="Henrissat B."/>
            <person name="Kuo A."/>
            <person name="Liang C."/>
            <person name="Lipzen A."/>
            <person name="Lutzoni F."/>
            <person name="Magnuson J."/>
            <person name="Mondo S."/>
            <person name="Nolan M."/>
            <person name="Ohm R."/>
            <person name="Pangilinan J."/>
            <person name="Park H.-J."/>
            <person name="Ramirez L."/>
            <person name="Alfaro M."/>
            <person name="Sun H."/>
            <person name="Tritt A."/>
            <person name="Yoshinaga Y."/>
            <person name="Zwiers L.-H."/>
            <person name="Turgeon B."/>
            <person name="Goodwin S."/>
            <person name="Spatafora J."/>
            <person name="Crous P."/>
            <person name="Grigoriev I."/>
        </authorList>
    </citation>
    <scope>NUCLEOTIDE SEQUENCE</scope>
    <source>
        <strain evidence="2">CBS 116435</strain>
    </source>
</reference>
<gene>
    <name evidence="2" type="ORF">K431DRAFT_284090</name>
</gene>
<name>A0A9P4Q886_9PEZI</name>
<keyword evidence="1" id="KW-0732">Signal</keyword>
<evidence type="ECO:0000313" key="2">
    <source>
        <dbReference type="EMBL" id="KAF2722402.1"/>
    </source>
</evidence>
<protein>
    <recommendedName>
        <fullName evidence="4">Secreted protein</fullName>
    </recommendedName>
</protein>
<evidence type="ECO:0000313" key="3">
    <source>
        <dbReference type="Proteomes" id="UP000799441"/>
    </source>
</evidence>
<keyword evidence="3" id="KW-1185">Reference proteome</keyword>
<accession>A0A9P4Q886</accession>
<feature type="chain" id="PRO_5040428382" description="Secreted protein" evidence="1">
    <location>
        <begin position="20"/>
        <end position="75"/>
    </location>
</feature>
<evidence type="ECO:0000256" key="1">
    <source>
        <dbReference type="SAM" id="SignalP"/>
    </source>
</evidence>
<dbReference type="EMBL" id="MU003783">
    <property type="protein sequence ID" value="KAF2722402.1"/>
    <property type="molecule type" value="Genomic_DNA"/>
</dbReference>
<evidence type="ECO:0008006" key="4">
    <source>
        <dbReference type="Google" id="ProtNLM"/>
    </source>
</evidence>
<sequence length="75" mass="8170">MCAYVCVCVCVCVRACVLSTPISPRRYVGSSMSSPAGLSGMRHAWTWREREREEGKQQIASTVILCLVPNPLPGA</sequence>
<comment type="caution">
    <text evidence="2">The sequence shown here is derived from an EMBL/GenBank/DDBJ whole genome shotgun (WGS) entry which is preliminary data.</text>
</comment>
<feature type="signal peptide" evidence="1">
    <location>
        <begin position="1"/>
        <end position="19"/>
    </location>
</feature>
<organism evidence="2 3">
    <name type="scientific">Polychaeton citri CBS 116435</name>
    <dbReference type="NCBI Taxonomy" id="1314669"/>
    <lineage>
        <taxon>Eukaryota</taxon>
        <taxon>Fungi</taxon>
        <taxon>Dikarya</taxon>
        <taxon>Ascomycota</taxon>
        <taxon>Pezizomycotina</taxon>
        <taxon>Dothideomycetes</taxon>
        <taxon>Dothideomycetidae</taxon>
        <taxon>Capnodiales</taxon>
        <taxon>Capnodiaceae</taxon>
        <taxon>Polychaeton</taxon>
    </lineage>
</organism>
<proteinExistence type="predicted"/>